<gene>
    <name evidence="1" type="ORF">SAMN02745124_02935</name>
</gene>
<reference evidence="1 2" key="1">
    <citation type="submission" date="2016-11" db="EMBL/GenBank/DDBJ databases">
        <authorList>
            <person name="Jaros S."/>
            <person name="Januszkiewicz K."/>
            <person name="Wedrychowicz H."/>
        </authorList>
    </citation>
    <scope>NUCLEOTIDE SEQUENCE [LARGE SCALE GENOMIC DNA]</scope>
    <source>
        <strain evidence="1 2">DSM 9705</strain>
    </source>
</reference>
<dbReference type="EMBL" id="FQXS01000019">
    <property type="protein sequence ID" value="SHH97306.1"/>
    <property type="molecule type" value="Genomic_DNA"/>
</dbReference>
<sequence length="186" mass="20608">MKSDGVSTAFAIIMEEIGSVEEQLNQEGVNAFTKSKYDDAQRLSEAGKALGKFREKLEALRNEWSSGIDASTRQRVKVEPGYTIKPHSKSTKTILRITLPSGRVIQRPTAAQAMADTIEVFGIEKVRALRHQVSGVDLVSDSKHEKYGQTQVGNYYICTHSNTESKKQLLSKIAKELGQNIVVEVI</sequence>
<dbReference type="OrthoDB" id="9553439at2"/>
<dbReference type="STRING" id="1121409.SAMN02745124_02935"/>
<organism evidence="1 2">
    <name type="scientific">Desulfofustis glycolicus DSM 9705</name>
    <dbReference type="NCBI Taxonomy" id="1121409"/>
    <lineage>
        <taxon>Bacteria</taxon>
        <taxon>Pseudomonadati</taxon>
        <taxon>Thermodesulfobacteriota</taxon>
        <taxon>Desulfobulbia</taxon>
        <taxon>Desulfobulbales</taxon>
        <taxon>Desulfocapsaceae</taxon>
        <taxon>Desulfofustis</taxon>
    </lineage>
</organism>
<evidence type="ECO:0000313" key="2">
    <source>
        <dbReference type="Proteomes" id="UP000184139"/>
    </source>
</evidence>
<dbReference type="RefSeq" id="WP_073377299.1">
    <property type="nucleotide sequence ID" value="NZ_FQXS01000019.1"/>
</dbReference>
<keyword evidence="2" id="KW-1185">Reference proteome</keyword>
<accession>A0A1M5XC02</accession>
<proteinExistence type="predicted"/>
<dbReference type="AlphaFoldDB" id="A0A1M5XC02"/>
<evidence type="ECO:0000313" key="1">
    <source>
        <dbReference type="EMBL" id="SHH97306.1"/>
    </source>
</evidence>
<name>A0A1M5XC02_9BACT</name>
<dbReference type="Proteomes" id="UP000184139">
    <property type="component" value="Unassembled WGS sequence"/>
</dbReference>
<protein>
    <submittedName>
        <fullName evidence="1">Uncharacterized protein</fullName>
    </submittedName>
</protein>